<organism evidence="3 4">
    <name type="scientific">Micropruina glycogenica</name>
    <dbReference type="NCBI Taxonomy" id="75385"/>
    <lineage>
        <taxon>Bacteria</taxon>
        <taxon>Bacillati</taxon>
        <taxon>Actinomycetota</taxon>
        <taxon>Actinomycetes</taxon>
        <taxon>Propionibacteriales</taxon>
        <taxon>Nocardioidaceae</taxon>
        <taxon>Micropruina</taxon>
    </lineage>
</organism>
<evidence type="ECO:0000256" key="1">
    <source>
        <dbReference type="SAM" id="Phobius"/>
    </source>
</evidence>
<dbReference type="Gene3D" id="2.130.10.10">
    <property type="entry name" value="YVTN repeat-like/Quinoprotein amine dehydrogenase"/>
    <property type="match status" value="1"/>
</dbReference>
<dbReference type="KEGG" id="mgg:MPLG2_3237"/>
<keyword evidence="1" id="KW-0812">Transmembrane</keyword>
<dbReference type="Pfam" id="PF13360">
    <property type="entry name" value="PQQ_2"/>
    <property type="match status" value="1"/>
</dbReference>
<keyword evidence="4" id="KW-1185">Reference proteome</keyword>
<accession>A0A2N9JLE4</accession>
<feature type="transmembrane region" description="Helical" evidence="1">
    <location>
        <begin position="7"/>
        <end position="31"/>
    </location>
</feature>
<dbReference type="Proteomes" id="UP000238164">
    <property type="component" value="Chromosome 1"/>
</dbReference>
<dbReference type="AlphaFoldDB" id="A0A2N9JLE4"/>
<dbReference type="Gene3D" id="2.40.128.630">
    <property type="match status" value="1"/>
</dbReference>
<dbReference type="InterPro" id="IPR002372">
    <property type="entry name" value="PQQ_rpt_dom"/>
</dbReference>
<dbReference type="EMBL" id="LT985188">
    <property type="protein sequence ID" value="SPD88267.1"/>
    <property type="molecule type" value="Genomic_DNA"/>
</dbReference>
<feature type="domain" description="Pyrrolo-quinoline quinone repeat" evidence="2">
    <location>
        <begin position="338"/>
        <end position="435"/>
    </location>
</feature>
<protein>
    <submittedName>
        <fullName evidence="3">Putative PQQ-like domain-containing protein</fullName>
    </submittedName>
</protein>
<sequence>MRDLNRALSIVPIMVGLIVLVVVIALVWQVFGGGSGRTRPGPTITRSTQASLGAVWKTEPEQLRPDMIQPEFIGDADGTFDDHRVIDAGATWVVLTGTRNDTDIWVHGLDAATGQERWRHPLDSGLCAADLLDGRLLCASAVDHDQATGLGTRWHLALLDVASGKEIRGTDCTGWLTFLHVRDNRVLLAEQRLPAPHAVLTGLDAELKQTWQLDLINQPQHAGLFSDNRIYNRKLPIPEGPAFDRPRIRHVGKGLTAVWIGQTTVFVDLAKGVLVGMPRCSRLVDDGKRLWCNQGDLATSYSYTMTELVHTELNTRLAFPGRDPRAGDVTPPVFLREDGRAMRVDPDTGKTVGQLVNTRNGSAFGLVTSPRTSFVNDLTLVWDSSVVFAVRAETGDEVWQQPTTGFFDDPYEWRGRILVASSTLLLLDPATGETVKSYRQLLGFDTVPLGDVLVGAGPDVVARLVDP</sequence>
<reference evidence="3 4" key="1">
    <citation type="submission" date="2018-02" db="EMBL/GenBank/DDBJ databases">
        <authorList>
            <person name="Cohen D.B."/>
            <person name="Kent A.D."/>
        </authorList>
    </citation>
    <scope>NUCLEOTIDE SEQUENCE [LARGE SCALE GENOMIC DNA]</scope>
    <source>
        <strain evidence="3">1</strain>
    </source>
</reference>
<dbReference type="InterPro" id="IPR015943">
    <property type="entry name" value="WD40/YVTN_repeat-like_dom_sf"/>
</dbReference>
<gene>
    <name evidence="3" type="ORF">MPLG2_3237</name>
</gene>
<name>A0A2N9JLE4_9ACTN</name>
<dbReference type="InterPro" id="IPR011047">
    <property type="entry name" value="Quinoprotein_ADH-like_sf"/>
</dbReference>
<evidence type="ECO:0000259" key="2">
    <source>
        <dbReference type="Pfam" id="PF13360"/>
    </source>
</evidence>
<keyword evidence="1" id="KW-1133">Transmembrane helix</keyword>
<proteinExistence type="predicted"/>
<evidence type="ECO:0000313" key="4">
    <source>
        <dbReference type="Proteomes" id="UP000238164"/>
    </source>
</evidence>
<keyword evidence="1" id="KW-0472">Membrane</keyword>
<dbReference type="SUPFAM" id="SSF50998">
    <property type="entry name" value="Quinoprotein alcohol dehydrogenase-like"/>
    <property type="match status" value="1"/>
</dbReference>
<evidence type="ECO:0000313" key="3">
    <source>
        <dbReference type="EMBL" id="SPD88267.1"/>
    </source>
</evidence>